<proteinExistence type="predicted"/>
<organism evidence="1 2">
    <name type="scientific">Melia azedarach</name>
    <name type="common">Chinaberry tree</name>
    <dbReference type="NCBI Taxonomy" id="155640"/>
    <lineage>
        <taxon>Eukaryota</taxon>
        <taxon>Viridiplantae</taxon>
        <taxon>Streptophyta</taxon>
        <taxon>Embryophyta</taxon>
        <taxon>Tracheophyta</taxon>
        <taxon>Spermatophyta</taxon>
        <taxon>Magnoliopsida</taxon>
        <taxon>eudicotyledons</taxon>
        <taxon>Gunneridae</taxon>
        <taxon>Pentapetalae</taxon>
        <taxon>rosids</taxon>
        <taxon>malvids</taxon>
        <taxon>Sapindales</taxon>
        <taxon>Meliaceae</taxon>
        <taxon>Melia</taxon>
    </lineage>
</organism>
<dbReference type="EMBL" id="CM051397">
    <property type="protein sequence ID" value="KAJ4719295.1"/>
    <property type="molecule type" value="Genomic_DNA"/>
</dbReference>
<name>A0ACC1Y9R2_MELAZ</name>
<reference evidence="1 2" key="1">
    <citation type="journal article" date="2023" name="Science">
        <title>Complex scaffold remodeling in plant triterpene biosynthesis.</title>
        <authorList>
            <person name="De La Pena R."/>
            <person name="Hodgson H."/>
            <person name="Liu J.C."/>
            <person name="Stephenson M.J."/>
            <person name="Martin A.C."/>
            <person name="Owen C."/>
            <person name="Harkess A."/>
            <person name="Leebens-Mack J."/>
            <person name="Jimenez L.E."/>
            <person name="Osbourn A."/>
            <person name="Sattely E.S."/>
        </authorList>
    </citation>
    <scope>NUCLEOTIDE SEQUENCE [LARGE SCALE GENOMIC DNA]</scope>
    <source>
        <strain evidence="2">cv. JPN11</strain>
        <tissue evidence="1">Leaf</tissue>
    </source>
</reference>
<sequence length="74" mass="7894">MTTKILIFKILTVFSIILPSANSVDFNYPAVFNFGDSNSDTGELGAGLGFSLTLLMDKLTSRLQLADFVTAGSS</sequence>
<comment type="caution">
    <text evidence="1">The sequence shown here is derived from an EMBL/GenBank/DDBJ whole genome shotgun (WGS) entry which is preliminary data.</text>
</comment>
<keyword evidence="2" id="KW-1185">Reference proteome</keyword>
<protein>
    <submittedName>
        <fullName evidence="1">GDSL esterase/lipase</fullName>
    </submittedName>
</protein>
<dbReference type="Proteomes" id="UP001164539">
    <property type="component" value="Chromosome 4"/>
</dbReference>
<accession>A0ACC1Y9R2</accession>
<evidence type="ECO:0000313" key="2">
    <source>
        <dbReference type="Proteomes" id="UP001164539"/>
    </source>
</evidence>
<evidence type="ECO:0000313" key="1">
    <source>
        <dbReference type="EMBL" id="KAJ4719295.1"/>
    </source>
</evidence>
<gene>
    <name evidence="1" type="ORF">OWV82_007295</name>
</gene>
<feature type="non-terminal residue" evidence="1">
    <location>
        <position position="74"/>
    </location>
</feature>